<dbReference type="AlphaFoldDB" id="A0A9P3Q194"/>
<evidence type="ECO:0000313" key="1">
    <source>
        <dbReference type="EMBL" id="GLB44972.1"/>
    </source>
</evidence>
<protein>
    <submittedName>
        <fullName evidence="1">Uncharacterized protein</fullName>
    </submittedName>
</protein>
<sequence length="126" mass="14197">MCCLRPGITGQNEASATSSSCCSPLRTADMSSLPQELLLLITVSRDWYLASRVGLFHTIEVFVGHNSCRSLHHLLLDSPHLAPLVRRLTLRARYQSEPPLAYRTDALCNKQRSRITIRRHIPPTPH</sequence>
<dbReference type="Proteomes" id="UP001063166">
    <property type="component" value="Unassembled WGS sequence"/>
</dbReference>
<name>A0A9P3Q194_LYOSH</name>
<proteinExistence type="predicted"/>
<evidence type="ECO:0000313" key="2">
    <source>
        <dbReference type="Proteomes" id="UP001063166"/>
    </source>
</evidence>
<gene>
    <name evidence="1" type="ORF">LshimejAT787_1900500</name>
</gene>
<comment type="caution">
    <text evidence="1">The sequence shown here is derived from an EMBL/GenBank/DDBJ whole genome shotgun (WGS) entry which is preliminary data.</text>
</comment>
<keyword evidence="2" id="KW-1185">Reference proteome</keyword>
<dbReference type="EMBL" id="BRPK01000019">
    <property type="protein sequence ID" value="GLB44972.1"/>
    <property type="molecule type" value="Genomic_DNA"/>
</dbReference>
<accession>A0A9P3Q194</accession>
<organism evidence="1 2">
    <name type="scientific">Lyophyllum shimeji</name>
    <name type="common">Hon-shimeji</name>
    <name type="synonym">Tricholoma shimeji</name>
    <dbReference type="NCBI Taxonomy" id="47721"/>
    <lineage>
        <taxon>Eukaryota</taxon>
        <taxon>Fungi</taxon>
        <taxon>Dikarya</taxon>
        <taxon>Basidiomycota</taxon>
        <taxon>Agaricomycotina</taxon>
        <taxon>Agaricomycetes</taxon>
        <taxon>Agaricomycetidae</taxon>
        <taxon>Agaricales</taxon>
        <taxon>Tricholomatineae</taxon>
        <taxon>Lyophyllaceae</taxon>
        <taxon>Lyophyllum</taxon>
    </lineage>
</organism>
<reference evidence="1" key="1">
    <citation type="submission" date="2022-07" db="EMBL/GenBank/DDBJ databases">
        <title>The genome of Lyophyllum shimeji provides insight into the initial evolution of ectomycorrhizal fungal genome.</title>
        <authorList>
            <person name="Kobayashi Y."/>
            <person name="Shibata T."/>
            <person name="Hirakawa H."/>
            <person name="Shigenobu S."/>
            <person name="Nishiyama T."/>
            <person name="Yamada A."/>
            <person name="Hasebe M."/>
            <person name="Kawaguchi M."/>
        </authorList>
    </citation>
    <scope>NUCLEOTIDE SEQUENCE</scope>
    <source>
        <strain evidence="1">AT787</strain>
    </source>
</reference>